<dbReference type="AlphaFoldDB" id="A6IW36"/>
<dbReference type="Proteomes" id="UP000234681">
    <property type="component" value="Chromosome 16"/>
</dbReference>
<dbReference type="EMBL" id="CH473970">
    <property type="protein sequence ID" value="EDM09035.1"/>
    <property type="molecule type" value="Genomic_DNA"/>
</dbReference>
<sequence length="57" mass="6566">MRARVFSSKSWSMAKMILARSSAFLSPEFLKSLCRDSWSMFSKMLPTAFLRAAVSKW</sequence>
<evidence type="ECO:0000313" key="2">
    <source>
        <dbReference type="Proteomes" id="UP000234681"/>
    </source>
</evidence>
<protein>
    <submittedName>
        <fullName evidence="1">RCG43175</fullName>
    </submittedName>
</protein>
<accession>A6IW36</accession>
<name>A6IW36_RAT</name>
<reference evidence="1 2" key="1">
    <citation type="submission" date="2005-09" db="EMBL/GenBank/DDBJ databases">
        <authorList>
            <person name="Mural R.J."/>
            <person name="Li P.W."/>
            <person name="Adams M.D."/>
            <person name="Amanatides P.G."/>
            <person name="Baden-Tillson H."/>
            <person name="Barnstead M."/>
            <person name="Chin S.H."/>
            <person name="Dew I."/>
            <person name="Evans C.A."/>
            <person name="Ferriera S."/>
            <person name="Flanigan M."/>
            <person name="Fosler C."/>
            <person name="Glodek A."/>
            <person name="Gu Z."/>
            <person name="Holt R.A."/>
            <person name="Jennings D."/>
            <person name="Kraft C.L."/>
            <person name="Lu F."/>
            <person name="Nguyen T."/>
            <person name="Nusskern D.R."/>
            <person name="Pfannkoch C.M."/>
            <person name="Sitter C."/>
            <person name="Sutton G.G."/>
            <person name="Venter J.C."/>
            <person name="Wang Z."/>
            <person name="Woodage T."/>
            <person name="Zheng X.H."/>
            <person name="Zhong F."/>
        </authorList>
    </citation>
    <scope>NUCLEOTIDE SEQUENCE [LARGE SCALE GENOMIC DNA]</scope>
    <source>
        <strain>BN</strain>
        <strain evidence="2">Sprague-Dawley</strain>
    </source>
</reference>
<evidence type="ECO:0000313" key="1">
    <source>
        <dbReference type="EMBL" id="EDM09035.1"/>
    </source>
</evidence>
<organism evidence="1 2">
    <name type="scientific">Rattus norvegicus</name>
    <name type="common">Rat</name>
    <dbReference type="NCBI Taxonomy" id="10116"/>
    <lineage>
        <taxon>Eukaryota</taxon>
        <taxon>Metazoa</taxon>
        <taxon>Chordata</taxon>
        <taxon>Craniata</taxon>
        <taxon>Vertebrata</taxon>
        <taxon>Euteleostomi</taxon>
        <taxon>Mammalia</taxon>
        <taxon>Eutheria</taxon>
        <taxon>Euarchontoglires</taxon>
        <taxon>Glires</taxon>
        <taxon>Rodentia</taxon>
        <taxon>Myomorpha</taxon>
        <taxon>Muroidea</taxon>
        <taxon>Muridae</taxon>
        <taxon>Murinae</taxon>
        <taxon>Rattus</taxon>
    </lineage>
</organism>
<proteinExistence type="predicted"/>
<gene>
    <name evidence="1" type="ORF">rCG_43175</name>
</gene>